<dbReference type="InterPro" id="IPR018376">
    <property type="entry name" value="Enoyl-CoA_hyd/isom_CS"/>
</dbReference>
<organism evidence="8 9">
    <name type="scientific">Pseudozyma hubeiensis (strain SY62)</name>
    <name type="common">Yeast</name>
    <dbReference type="NCBI Taxonomy" id="1305764"/>
    <lineage>
        <taxon>Eukaryota</taxon>
        <taxon>Fungi</taxon>
        <taxon>Dikarya</taxon>
        <taxon>Basidiomycota</taxon>
        <taxon>Ustilaginomycotina</taxon>
        <taxon>Ustilaginomycetes</taxon>
        <taxon>Ustilaginales</taxon>
        <taxon>Ustilaginaceae</taxon>
        <taxon>Pseudozyma</taxon>
    </lineage>
</organism>
<dbReference type="STRING" id="1305764.R9PCW4"/>
<dbReference type="Pfam" id="PF00378">
    <property type="entry name" value="ECH_1"/>
    <property type="match status" value="1"/>
</dbReference>
<evidence type="ECO:0000256" key="5">
    <source>
        <dbReference type="ARBA" id="ARBA00023239"/>
    </source>
</evidence>
<evidence type="ECO:0000256" key="3">
    <source>
        <dbReference type="ARBA" id="ARBA00022832"/>
    </source>
</evidence>
<dbReference type="GO" id="GO:0005739">
    <property type="term" value="C:mitochondrion"/>
    <property type="evidence" value="ECO:0007669"/>
    <property type="project" value="TreeGrafter"/>
</dbReference>
<evidence type="ECO:0000313" key="8">
    <source>
        <dbReference type="EMBL" id="GAC95905.1"/>
    </source>
</evidence>
<gene>
    <name evidence="8" type="ORF">PHSY_003483</name>
</gene>
<comment type="similarity">
    <text evidence="1 7">Belongs to the enoyl-CoA hydratase/isomerase family.</text>
</comment>
<keyword evidence="4" id="KW-0443">Lipid metabolism</keyword>
<dbReference type="Gene3D" id="1.10.12.10">
    <property type="entry name" value="Lyase 2-enoyl-coa Hydratase, Chain A, domain 2"/>
    <property type="match status" value="1"/>
</dbReference>
<dbReference type="InterPro" id="IPR029045">
    <property type="entry name" value="ClpP/crotonase-like_dom_sf"/>
</dbReference>
<accession>R9PCW4</accession>
<evidence type="ECO:0000256" key="1">
    <source>
        <dbReference type="ARBA" id="ARBA00005254"/>
    </source>
</evidence>
<name>R9PCW4_PSEHS</name>
<dbReference type="FunFam" id="3.90.226.10:FF:000019">
    <property type="entry name" value="Enoyl-CoA hydratase, mitochondrial"/>
    <property type="match status" value="1"/>
</dbReference>
<dbReference type="Gene3D" id="3.90.226.10">
    <property type="entry name" value="2-enoyl-CoA Hydratase, Chain A, domain 1"/>
    <property type="match status" value="1"/>
</dbReference>
<sequence>MLASTVRTALRTSAPRVAALPSTRNLSTSLPRLSSPAAAAKEYQNILVSSPAKGVTLITLNRPKALNALNSALFHELNEATEIADNDPEVGAIVLTGSEKAFAAGADIKEMKDKQYADAYKTNFLGHWTKLTTVRKPIVAAVSGFALGGGCELAMMCDIILASPTANFGQPEINLGVIPGAGGTQRLTKAVGKSTAMEMVLTGRNFSADDAERRGLISRVVREGSVVDEAVKVASTIAKKGQIAVQAAKEGVNASFELSLQEGTRFERRLFQSLFATKDQKEGMAAFAEKRKANFTHE</sequence>
<dbReference type="eggNOG" id="KOG1680">
    <property type="taxonomic scope" value="Eukaryota"/>
</dbReference>
<dbReference type="PANTHER" id="PTHR11941">
    <property type="entry name" value="ENOYL-COA HYDRATASE-RELATED"/>
    <property type="match status" value="1"/>
</dbReference>
<dbReference type="Proteomes" id="UP000014071">
    <property type="component" value="Unassembled WGS sequence"/>
</dbReference>
<proteinExistence type="inferred from homology"/>
<dbReference type="EC" id="4.2.1.17" evidence="2"/>
<dbReference type="AlphaFoldDB" id="R9PCW4"/>
<dbReference type="CDD" id="cd06558">
    <property type="entry name" value="crotonase-like"/>
    <property type="match status" value="1"/>
</dbReference>
<dbReference type="InterPro" id="IPR014748">
    <property type="entry name" value="Enoyl-CoA_hydra_C"/>
</dbReference>
<dbReference type="EMBL" id="DF238799">
    <property type="protein sequence ID" value="GAC95905.1"/>
    <property type="molecule type" value="Genomic_DNA"/>
</dbReference>
<dbReference type="GO" id="GO:0004300">
    <property type="term" value="F:enoyl-CoA hydratase activity"/>
    <property type="evidence" value="ECO:0007669"/>
    <property type="project" value="UniProtKB-EC"/>
</dbReference>
<reference evidence="9" key="1">
    <citation type="journal article" date="2013" name="Genome Announc.">
        <title>Draft genome sequence of the basidiomycetous yeast-like fungus Pseudozyma hubeiensis SY62, which produces an abundant amount of the biosurfactant mannosylerythritol lipids.</title>
        <authorList>
            <person name="Konishi M."/>
            <person name="Hatada Y."/>
            <person name="Horiuchi J."/>
        </authorList>
    </citation>
    <scope>NUCLEOTIDE SEQUENCE [LARGE SCALE GENOMIC DNA]</scope>
    <source>
        <strain evidence="9">SY62</strain>
    </source>
</reference>
<keyword evidence="8" id="KW-0413">Isomerase</keyword>
<dbReference type="RefSeq" id="XP_012189492.1">
    <property type="nucleotide sequence ID" value="XM_012334102.1"/>
</dbReference>
<dbReference type="PROSITE" id="PS00166">
    <property type="entry name" value="ENOYL_COA_HYDRATASE"/>
    <property type="match status" value="1"/>
</dbReference>
<evidence type="ECO:0000256" key="7">
    <source>
        <dbReference type="RuleBase" id="RU003707"/>
    </source>
</evidence>
<dbReference type="HOGENOM" id="CLU_009834_7_6_1"/>
<keyword evidence="3" id="KW-0276">Fatty acid metabolism</keyword>
<dbReference type="PANTHER" id="PTHR11941:SF54">
    <property type="entry name" value="ENOYL-COA HYDRATASE, MITOCHONDRIAL"/>
    <property type="match status" value="1"/>
</dbReference>
<dbReference type="InterPro" id="IPR001753">
    <property type="entry name" value="Enoyl-CoA_hydra/iso"/>
</dbReference>
<dbReference type="GO" id="GO:0006635">
    <property type="term" value="P:fatty acid beta-oxidation"/>
    <property type="evidence" value="ECO:0007669"/>
    <property type="project" value="TreeGrafter"/>
</dbReference>
<evidence type="ECO:0000256" key="6">
    <source>
        <dbReference type="ARBA" id="ARBA00073937"/>
    </source>
</evidence>
<dbReference type="OrthoDB" id="2018133at2759"/>
<dbReference type="FunFam" id="1.10.12.10:FF:000001">
    <property type="entry name" value="Probable enoyl-CoA hydratase, mitochondrial"/>
    <property type="match status" value="1"/>
</dbReference>
<keyword evidence="9" id="KW-1185">Reference proteome</keyword>
<dbReference type="GO" id="GO:0016853">
    <property type="term" value="F:isomerase activity"/>
    <property type="evidence" value="ECO:0007669"/>
    <property type="project" value="UniProtKB-KW"/>
</dbReference>
<keyword evidence="5 8" id="KW-0456">Lyase</keyword>
<evidence type="ECO:0000256" key="2">
    <source>
        <dbReference type="ARBA" id="ARBA00012076"/>
    </source>
</evidence>
<dbReference type="GeneID" id="24108771"/>
<dbReference type="SUPFAM" id="SSF52096">
    <property type="entry name" value="ClpP/crotonase"/>
    <property type="match status" value="1"/>
</dbReference>
<protein>
    <recommendedName>
        <fullName evidence="6">Probable enoyl-CoA hydratase, mitochondrial</fullName>
        <ecNumber evidence="2">4.2.1.17</ecNumber>
    </recommendedName>
</protein>
<evidence type="ECO:0000313" key="9">
    <source>
        <dbReference type="Proteomes" id="UP000014071"/>
    </source>
</evidence>
<evidence type="ECO:0000256" key="4">
    <source>
        <dbReference type="ARBA" id="ARBA00023098"/>
    </source>
</evidence>